<feature type="transmembrane region" description="Helical" evidence="6">
    <location>
        <begin position="221"/>
        <end position="240"/>
    </location>
</feature>
<keyword evidence="9" id="KW-1185">Reference proteome</keyword>
<gene>
    <name evidence="8" type="ORF">K1718_22485</name>
</gene>
<name>A0ABY8F3D7_9HYPH</name>
<dbReference type="Pfam" id="PF00892">
    <property type="entry name" value="EamA"/>
    <property type="match status" value="2"/>
</dbReference>
<feature type="transmembrane region" description="Helical" evidence="6">
    <location>
        <begin position="252"/>
        <end position="272"/>
    </location>
</feature>
<feature type="domain" description="EamA" evidence="7">
    <location>
        <begin position="165"/>
        <end position="289"/>
    </location>
</feature>
<dbReference type="Gene3D" id="1.10.3730.20">
    <property type="match status" value="1"/>
</dbReference>
<feature type="transmembrane region" description="Helical" evidence="6">
    <location>
        <begin position="165"/>
        <end position="183"/>
    </location>
</feature>
<evidence type="ECO:0000313" key="8">
    <source>
        <dbReference type="EMBL" id="WFE88899.1"/>
    </source>
</evidence>
<accession>A0ABY8F3D7</accession>
<reference evidence="8 9" key="1">
    <citation type="submission" date="2023-03" db="EMBL/GenBank/DDBJ databases">
        <title>Roseibium porphyridii sp. nov. and Roseibium rhodosorbium sp. nov. isolated from marine algae, Porphyridium cruentum and Rhodosorus marinus, respectively.</title>
        <authorList>
            <person name="Lee M.W."/>
            <person name="Choi B.J."/>
            <person name="Lee J.K."/>
            <person name="Choi D.G."/>
            <person name="Baek J.H."/>
            <person name="Bayburt H."/>
            <person name="Kim J.M."/>
            <person name="Han D.M."/>
            <person name="Kim K.H."/>
            <person name="Jeon C.O."/>
        </authorList>
    </citation>
    <scope>NUCLEOTIDE SEQUENCE [LARGE SCALE GENOMIC DNA]</scope>
    <source>
        <strain evidence="8 9">KMA01</strain>
    </source>
</reference>
<dbReference type="RefSeq" id="WP_265680774.1">
    <property type="nucleotide sequence ID" value="NZ_CP120863.1"/>
</dbReference>
<sequence length="305" mass="33134">MSPFHPEGLAGLGAAWKSQSPVIRGVVMMCASTVAFAVMHFSVRVASSELHPFQIAFFRNLFGLAFLVPLLIGPGFVQMRTRRFGLHALRGVVNIAAMFLFFTALAITPLAKVTALGFTAPIFTSVLSVLIFKEKIRLRRWTAIGLGFVGMLIILRPGLAVVETGSLLVIAAALLWSLALIIVKTLSRTESSVAIVAWMGIFLSVFSVGPALWVWKDPTLWAWGWLLFIGFAGSVAQVSLSQALKETEPTAVMPFDFLKLIWAALLAFWFLGETPDEMTFIGAAVIFGSGLYVAQRERAAARAGK</sequence>
<dbReference type="InterPro" id="IPR000620">
    <property type="entry name" value="EamA_dom"/>
</dbReference>
<feature type="transmembrane region" description="Helical" evidence="6">
    <location>
        <begin position="141"/>
        <end position="159"/>
    </location>
</feature>
<comment type="subcellular location">
    <subcellularLocation>
        <location evidence="1">Membrane</location>
        <topology evidence="1">Multi-pass membrane protein</topology>
    </subcellularLocation>
</comment>
<feature type="transmembrane region" description="Helical" evidence="6">
    <location>
        <begin position="278"/>
        <end position="295"/>
    </location>
</feature>
<feature type="transmembrane region" description="Helical" evidence="6">
    <location>
        <begin position="21"/>
        <end position="43"/>
    </location>
</feature>
<protein>
    <submittedName>
        <fullName evidence="8">DMT family transporter</fullName>
    </submittedName>
</protein>
<evidence type="ECO:0000313" key="9">
    <source>
        <dbReference type="Proteomes" id="UP001209803"/>
    </source>
</evidence>
<evidence type="ECO:0000256" key="2">
    <source>
        <dbReference type="ARBA" id="ARBA00009853"/>
    </source>
</evidence>
<evidence type="ECO:0000256" key="5">
    <source>
        <dbReference type="ARBA" id="ARBA00023136"/>
    </source>
</evidence>
<dbReference type="PANTHER" id="PTHR22911:SF6">
    <property type="entry name" value="SOLUTE CARRIER FAMILY 35 MEMBER G1"/>
    <property type="match status" value="1"/>
</dbReference>
<keyword evidence="3 6" id="KW-0812">Transmembrane</keyword>
<feature type="transmembrane region" description="Helical" evidence="6">
    <location>
        <begin position="89"/>
        <end position="107"/>
    </location>
</feature>
<keyword evidence="5 6" id="KW-0472">Membrane</keyword>
<evidence type="ECO:0000256" key="1">
    <source>
        <dbReference type="ARBA" id="ARBA00004141"/>
    </source>
</evidence>
<comment type="similarity">
    <text evidence="2">Belongs to the drug/metabolite transporter (DMT) superfamily. 10 TMS drug/metabolite exporter (DME) (TC 2.A.7.3) family.</text>
</comment>
<feature type="transmembrane region" description="Helical" evidence="6">
    <location>
        <begin position="195"/>
        <end position="215"/>
    </location>
</feature>
<evidence type="ECO:0000256" key="4">
    <source>
        <dbReference type="ARBA" id="ARBA00022989"/>
    </source>
</evidence>
<dbReference type="EMBL" id="CP120863">
    <property type="protein sequence ID" value="WFE88899.1"/>
    <property type="molecule type" value="Genomic_DNA"/>
</dbReference>
<evidence type="ECO:0000256" key="6">
    <source>
        <dbReference type="SAM" id="Phobius"/>
    </source>
</evidence>
<organism evidence="8 9">
    <name type="scientific">Roseibium porphyridii</name>
    <dbReference type="NCBI Taxonomy" id="2866279"/>
    <lineage>
        <taxon>Bacteria</taxon>
        <taxon>Pseudomonadati</taxon>
        <taxon>Pseudomonadota</taxon>
        <taxon>Alphaproteobacteria</taxon>
        <taxon>Hyphomicrobiales</taxon>
        <taxon>Stappiaceae</taxon>
        <taxon>Roseibium</taxon>
    </lineage>
</organism>
<proteinExistence type="inferred from homology"/>
<feature type="transmembrane region" description="Helical" evidence="6">
    <location>
        <begin position="55"/>
        <end position="77"/>
    </location>
</feature>
<dbReference type="InterPro" id="IPR037185">
    <property type="entry name" value="EmrE-like"/>
</dbReference>
<evidence type="ECO:0000259" key="7">
    <source>
        <dbReference type="Pfam" id="PF00892"/>
    </source>
</evidence>
<dbReference type="Proteomes" id="UP001209803">
    <property type="component" value="Chromosome"/>
</dbReference>
<feature type="domain" description="EamA" evidence="7">
    <location>
        <begin position="24"/>
        <end position="155"/>
    </location>
</feature>
<dbReference type="SUPFAM" id="SSF103481">
    <property type="entry name" value="Multidrug resistance efflux transporter EmrE"/>
    <property type="match status" value="2"/>
</dbReference>
<evidence type="ECO:0000256" key="3">
    <source>
        <dbReference type="ARBA" id="ARBA00022692"/>
    </source>
</evidence>
<feature type="transmembrane region" description="Helical" evidence="6">
    <location>
        <begin position="113"/>
        <end position="132"/>
    </location>
</feature>
<dbReference type="PANTHER" id="PTHR22911">
    <property type="entry name" value="ACYL-MALONYL CONDENSING ENZYME-RELATED"/>
    <property type="match status" value="1"/>
</dbReference>
<keyword evidence="4 6" id="KW-1133">Transmembrane helix</keyword>